<keyword evidence="2" id="KW-1185">Reference proteome</keyword>
<sequence>MSSTSSHPESAFGTDPFLERGDDGRVLRRQLLGGSFRFESASARLLDLVDAAYAGLPQHKLPIIAPEFHVELRLVPPRRKPVSGEPPAVQMQSGADLLCGMMDASNYVVMSPAQGKALVVASEDMLDHPYHVRYELIEFAVFTLATRGLGLVPLHGACVGRNGRGLLLLGASGSGKSTLALHSLLCGLDFLAEDAVFVEPGSMLATGIANFLHVQAEALRFVDDAEARYWIGEAPVIRRRSGVEKHEADLRRGQGSIATAPLELAGAVFVSSEWGDDPEVLLERLPEADAVARLTLDQPYASGQPGWQAFQQRLATLGMYELRRGAHPRNSVDALLTLLR</sequence>
<keyword evidence="1" id="KW-0418">Kinase</keyword>
<dbReference type="EMBL" id="JADIKD010000010">
    <property type="protein sequence ID" value="MFK2917897.1"/>
    <property type="molecule type" value="Genomic_DNA"/>
</dbReference>
<evidence type="ECO:0000313" key="2">
    <source>
        <dbReference type="Proteomes" id="UP001620408"/>
    </source>
</evidence>
<keyword evidence="1" id="KW-0808">Transferase</keyword>
<dbReference type="InterPro" id="IPR027417">
    <property type="entry name" value="P-loop_NTPase"/>
</dbReference>
<protein>
    <submittedName>
        <fullName evidence="1">Serine kinase</fullName>
    </submittedName>
</protein>
<reference evidence="1 2" key="1">
    <citation type="submission" date="2020-10" db="EMBL/GenBank/DDBJ databases">
        <title>Phylogeny of dyella-like bacteria.</title>
        <authorList>
            <person name="Fu J."/>
        </authorList>
    </citation>
    <scope>NUCLEOTIDE SEQUENCE [LARGE SCALE GENOMIC DNA]</scope>
    <source>
        <strain evidence="1 2">BB4</strain>
    </source>
</reference>
<organism evidence="1 2">
    <name type="scientific">Dyella koreensis</name>
    <dbReference type="NCBI Taxonomy" id="311235"/>
    <lineage>
        <taxon>Bacteria</taxon>
        <taxon>Pseudomonadati</taxon>
        <taxon>Pseudomonadota</taxon>
        <taxon>Gammaproteobacteria</taxon>
        <taxon>Lysobacterales</taxon>
        <taxon>Rhodanobacteraceae</taxon>
        <taxon>Dyella</taxon>
    </lineage>
</organism>
<dbReference type="Proteomes" id="UP001620408">
    <property type="component" value="Unassembled WGS sequence"/>
</dbReference>
<dbReference type="SUPFAM" id="SSF53795">
    <property type="entry name" value="PEP carboxykinase-like"/>
    <property type="match status" value="1"/>
</dbReference>
<dbReference type="GO" id="GO:0016301">
    <property type="term" value="F:kinase activity"/>
    <property type="evidence" value="ECO:0007669"/>
    <property type="project" value="UniProtKB-KW"/>
</dbReference>
<comment type="caution">
    <text evidence="1">The sequence shown here is derived from an EMBL/GenBank/DDBJ whole genome shotgun (WGS) entry which is preliminary data.</text>
</comment>
<proteinExistence type="predicted"/>
<name>A0ABW8K839_9GAMM</name>
<evidence type="ECO:0000313" key="1">
    <source>
        <dbReference type="EMBL" id="MFK2917897.1"/>
    </source>
</evidence>
<gene>
    <name evidence="1" type="ORF">ISS97_11545</name>
</gene>
<accession>A0ABW8K839</accession>
<dbReference type="RefSeq" id="WP_379986536.1">
    <property type="nucleotide sequence ID" value="NZ_JADIKD010000010.1"/>
</dbReference>
<dbReference type="Gene3D" id="3.40.50.300">
    <property type="entry name" value="P-loop containing nucleotide triphosphate hydrolases"/>
    <property type="match status" value="1"/>
</dbReference>